<sequence>MKRILLNTLFLIYSLASYAGDRLPREEPFSFTDIIFALLCAILIPLFMALKDKNKK</sequence>
<gene>
    <name evidence="2" type="ORF">HMPREF1071_02343</name>
</gene>
<keyword evidence="1" id="KW-0812">Transmembrane</keyword>
<evidence type="ECO:0000313" key="2">
    <source>
        <dbReference type="EMBL" id="EIY62860.1"/>
    </source>
</evidence>
<evidence type="ECO:0000256" key="1">
    <source>
        <dbReference type="SAM" id="Phobius"/>
    </source>
</evidence>
<feature type="transmembrane region" description="Helical" evidence="1">
    <location>
        <begin position="29"/>
        <end position="50"/>
    </location>
</feature>
<keyword evidence="1" id="KW-0472">Membrane</keyword>
<dbReference type="EMBL" id="AGXV01000030">
    <property type="protein sequence ID" value="EIY62860.1"/>
    <property type="molecule type" value="Genomic_DNA"/>
</dbReference>
<reference evidence="2 3" key="1">
    <citation type="submission" date="2012-02" db="EMBL/GenBank/DDBJ databases">
        <title>The Genome Sequence of Bacteroides salyersiae CL02T12C01.</title>
        <authorList>
            <consortium name="The Broad Institute Genome Sequencing Platform"/>
            <person name="Earl A."/>
            <person name="Ward D."/>
            <person name="Feldgarden M."/>
            <person name="Gevers D."/>
            <person name="Zitomersky N.L."/>
            <person name="Coyne M.J."/>
            <person name="Comstock L.E."/>
            <person name="Young S.K."/>
            <person name="Zeng Q."/>
            <person name="Gargeya S."/>
            <person name="Fitzgerald M."/>
            <person name="Haas B."/>
            <person name="Abouelleil A."/>
            <person name="Alvarado L."/>
            <person name="Arachchi H.M."/>
            <person name="Berlin A."/>
            <person name="Chapman S.B."/>
            <person name="Gearin G."/>
            <person name="Goldberg J."/>
            <person name="Griggs A."/>
            <person name="Gujja S."/>
            <person name="Hansen M."/>
            <person name="Heiman D."/>
            <person name="Howarth C."/>
            <person name="Larimer J."/>
            <person name="Lui A."/>
            <person name="MacDonald P.J.P."/>
            <person name="McCowen C."/>
            <person name="Montmayeur A."/>
            <person name="Murphy C."/>
            <person name="Neiman D."/>
            <person name="Pearson M."/>
            <person name="Priest M."/>
            <person name="Roberts A."/>
            <person name="Saif S."/>
            <person name="Shea T."/>
            <person name="Sisk P."/>
            <person name="Stolte C."/>
            <person name="Sykes S."/>
            <person name="Wortman J."/>
            <person name="Nusbaum C."/>
            <person name="Birren B."/>
        </authorList>
    </citation>
    <scope>NUCLEOTIDE SEQUENCE [LARGE SCALE GENOMIC DNA]</scope>
    <source>
        <strain evidence="2 3">CL02T12C01</strain>
    </source>
</reference>
<protein>
    <submittedName>
        <fullName evidence="2">Uncharacterized protein</fullName>
    </submittedName>
</protein>
<accession>I8YIB5</accession>
<keyword evidence="1" id="KW-1133">Transmembrane helix</keyword>
<proteinExistence type="predicted"/>
<keyword evidence="3" id="KW-1185">Reference proteome</keyword>
<evidence type="ECO:0000313" key="3">
    <source>
        <dbReference type="Proteomes" id="UP000005150"/>
    </source>
</evidence>
<dbReference type="HOGENOM" id="CLU_3004650_0_0_10"/>
<name>I8YIB5_9BACE</name>
<organism evidence="2 3">
    <name type="scientific">Bacteroides salyersiae CL02T12C01</name>
    <dbReference type="NCBI Taxonomy" id="997887"/>
    <lineage>
        <taxon>Bacteria</taxon>
        <taxon>Pseudomonadati</taxon>
        <taxon>Bacteroidota</taxon>
        <taxon>Bacteroidia</taxon>
        <taxon>Bacteroidales</taxon>
        <taxon>Bacteroidaceae</taxon>
        <taxon>Bacteroides</taxon>
    </lineage>
</organism>
<comment type="caution">
    <text evidence="2">The sequence shown here is derived from an EMBL/GenBank/DDBJ whole genome shotgun (WGS) entry which is preliminary data.</text>
</comment>
<dbReference type="AlphaFoldDB" id="I8YIB5"/>
<dbReference type="Proteomes" id="UP000005150">
    <property type="component" value="Unassembled WGS sequence"/>
</dbReference>